<feature type="region of interest" description="Disordered" evidence="1">
    <location>
        <begin position="726"/>
        <end position="749"/>
    </location>
</feature>
<dbReference type="HOGENOM" id="CLU_371308_0_0_1"/>
<name>A0A0D2CPP3_9EURO</name>
<feature type="transmembrane region" description="Helical" evidence="2">
    <location>
        <begin position="179"/>
        <end position="198"/>
    </location>
</feature>
<dbReference type="PANTHER" id="PTHR40628:SF1">
    <property type="entry name" value="CHROMO DOMAIN-CONTAINING PROTEIN"/>
    <property type="match status" value="1"/>
</dbReference>
<keyword evidence="4" id="KW-1185">Reference proteome</keyword>
<dbReference type="Proteomes" id="UP000054466">
    <property type="component" value="Unassembled WGS sequence"/>
</dbReference>
<evidence type="ECO:0000256" key="1">
    <source>
        <dbReference type="SAM" id="MobiDB-lite"/>
    </source>
</evidence>
<sequence length="749" mass="83768">MAGAYLELAEGDTAASLKCQHAAGGLLFAVYLLARTNNSGIRNTHLEKDHTSLSYFWTSNSGRQILDVKCWTSNSGFIFAIAFLNMIPNGPRSMFLPIIINGFGFSTLNTFLLLYIPYGFITGMVIYAMTHAAYRWQHVRCWIIAVGHYCTTVVSPQPHVGTILLWLIAAVAFLRSRKLLALILLVGTAALSLCLLQSSAQIQTLEESTASLFQGHHAHEETTASLFQCHHANVYIYDYNRCRDYAGISEAFDYGYEDDLTDKKTPFDRDAHVEVVVKSGNDDAGIDNRICFRQRYRRRPPSQEVEIGNTVPRALQVNKSDSGTRRRRWSGKNTPSRQTIPRRAGEQENKRVREQENKRVREQVVHRVCQDGHAGENGDYGAQNSVRQTVAASPSQSLATFSLFWRADTLDTNNITIATPWEQQTYSHTPTLSSKTARSYCFWSKHAYQLKKTQRKHCYNWTFSTASNVHIAIDCATFKTYVSFKLYVLTVSDPRRVPVRGIGSVELKLHREPGSATGRVAVAKAVSPSMQAPACASHPYHCVEWPPRAEALCPPRFSASTPPTRRDQLAARRRRVLSVPSVGHASSAAGLVLSMHVGGVPPGNVVVWFNGFCPTPQNWLAGCAHPATPSSARPEVKKTNVPMLMAKAVKEGYEVTYKGLLAWCDHQEPADVPRFRLFLVAMEAAFANILRRIDHTHRRATDDRANMSKLVYRAWEVEARSPRESMGRGWKVSRGRCRTSPQQVKTVPA</sequence>
<organism evidence="3 4">
    <name type="scientific">Cladophialophora immunda</name>
    <dbReference type="NCBI Taxonomy" id="569365"/>
    <lineage>
        <taxon>Eukaryota</taxon>
        <taxon>Fungi</taxon>
        <taxon>Dikarya</taxon>
        <taxon>Ascomycota</taxon>
        <taxon>Pezizomycotina</taxon>
        <taxon>Eurotiomycetes</taxon>
        <taxon>Chaetothyriomycetidae</taxon>
        <taxon>Chaetothyriales</taxon>
        <taxon>Herpotrichiellaceae</taxon>
        <taxon>Cladophialophora</taxon>
    </lineage>
</organism>
<keyword evidence="2" id="KW-0472">Membrane</keyword>
<dbReference type="OrthoDB" id="4232400at2759"/>
<dbReference type="GeneID" id="27347859"/>
<evidence type="ECO:0000313" key="4">
    <source>
        <dbReference type="Proteomes" id="UP000054466"/>
    </source>
</evidence>
<evidence type="ECO:0000313" key="3">
    <source>
        <dbReference type="EMBL" id="KIW25499.1"/>
    </source>
</evidence>
<protein>
    <submittedName>
        <fullName evidence="3">Uncharacterized protein</fullName>
    </submittedName>
</protein>
<evidence type="ECO:0000256" key="2">
    <source>
        <dbReference type="SAM" id="Phobius"/>
    </source>
</evidence>
<dbReference type="AlphaFoldDB" id="A0A0D2CPP3"/>
<accession>A0A0D2CPP3</accession>
<feature type="compositionally biased region" description="Polar residues" evidence="1">
    <location>
        <begin position="739"/>
        <end position="749"/>
    </location>
</feature>
<keyword evidence="2" id="KW-1133">Transmembrane helix</keyword>
<dbReference type="EMBL" id="KN847044">
    <property type="protein sequence ID" value="KIW25499.1"/>
    <property type="molecule type" value="Genomic_DNA"/>
</dbReference>
<reference evidence="3 4" key="1">
    <citation type="submission" date="2015-01" db="EMBL/GenBank/DDBJ databases">
        <title>The Genome Sequence of Cladophialophora immunda CBS83496.</title>
        <authorList>
            <consortium name="The Broad Institute Genomics Platform"/>
            <person name="Cuomo C."/>
            <person name="de Hoog S."/>
            <person name="Gorbushina A."/>
            <person name="Stielow B."/>
            <person name="Teixiera M."/>
            <person name="Abouelleil A."/>
            <person name="Chapman S.B."/>
            <person name="Priest M."/>
            <person name="Young S.K."/>
            <person name="Wortman J."/>
            <person name="Nusbaum C."/>
            <person name="Birren B."/>
        </authorList>
    </citation>
    <scope>NUCLEOTIDE SEQUENCE [LARGE SCALE GENOMIC DNA]</scope>
    <source>
        <strain evidence="3 4">CBS 83496</strain>
    </source>
</reference>
<feature type="region of interest" description="Disordered" evidence="1">
    <location>
        <begin position="301"/>
        <end position="359"/>
    </location>
</feature>
<dbReference type="RefSeq" id="XP_016245715.1">
    <property type="nucleotide sequence ID" value="XM_016395859.1"/>
</dbReference>
<proteinExistence type="predicted"/>
<dbReference type="PANTHER" id="PTHR40628">
    <property type="entry name" value="CHROMO DOMAIN-CONTAINING PROTEIN"/>
    <property type="match status" value="1"/>
</dbReference>
<gene>
    <name evidence="3" type="ORF">PV07_08665</name>
</gene>
<feature type="compositionally biased region" description="Basic and acidic residues" evidence="1">
    <location>
        <begin position="343"/>
        <end position="359"/>
    </location>
</feature>
<dbReference type="VEuPathDB" id="FungiDB:PV07_08665"/>
<keyword evidence="2" id="KW-0812">Transmembrane</keyword>